<dbReference type="EMBL" id="CM045763">
    <property type="protein sequence ID" value="KAI8024527.1"/>
    <property type="molecule type" value="Genomic_DNA"/>
</dbReference>
<evidence type="ECO:0000313" key="2">
    <source>
        <dbReference type="Proteomes" id="UP001060215"/>
    </source>
</evidence>
<proteinExistence type="predicted"/>
<organism evidence="1 2">
    <name type="scientific">Camellia lanceoleosa</name>
    <dbReference type="NCBI Taxonomy" id="1840588"/>
    <lineage>
        <taxon>Eukaryota</taxon>
        <taxon>Viridiplantae</taxon>
        <taxon>Streptophyta</taxon>
        <taxon>Embryophyta</taxon>
        <taxon>Tracheophyta</taxon>
        <taxon>Spermatophyta</taxon>
        <taxon>Magnoliopsida</taxon>
        <taxon>eudicotyledons</taxon>
        <taxon>Gunneridae</taxon>
        <taxon>Pentapetalae</taxon>
        <taxon>asterids</taxon>
        <taxon>Ericales</taxon>
        <taxon>Theaceae</taxon>
        <taxon>Camellia</taxon>
    </lineage>
</organism>
<keyword evidence="1" id="KW-0503">Monooxygenase</keyword>
<keyword evidence="1" id="KW-0560">Oxidoreductase</keyword>
<comment type="caution">
    <text evidence="1">The sequence shown here is derived from an EMBL/GenBank/DDBJ whole genome shotgun (WGS) entry which is preliminary data.</text>
</comment>
<keyword evidence="2" id="KW-1185">Reference proteome</keyword>
<reference evidence="1 2" key="1">
    <citation type="journal article" date="2022" name="Plant J.">
        <title>Chromosome-level genome of Camellia lanceoleosa provides a valuable resource for understanding genome evolution and self-incompatibility.</title>
        <authorList>
            <person name="Gong W."/>
            <person name="Xiao S."/>
            <person name="Wang L."/>
            <person name="Liao Z."/>
            <person name="Chang Y."/>
            <person name="Mo W."/>
            <person name="Hu G."/>
            <person name="Li W."/>
            <person name="Zhao G."/>
            <person name="Zhu H."/>
            <person name="Hu X."/>
            <person name="Ji K."/>
            <person name="Xiang X."/>
            <person name="Song Q."/>
            <person name="Yuan D."/>
            <person name="Jin S."/>
            <person name="Zhang L."/>
        </authorList>
    </citation>
    <scope>NUCLEOTIDE SEQUENCE [LARGE SCALE GENOMIC DNA]</scope>
    <source>
        <strain evidence="1">SQ_2022a</strain>
    </source>
</reference>
<evidence type="ECO:0000313" key="1">
    <source>
        <dbReference type="EMBL" id="KAI8024527.1"/>
    </source>
</evidence>
<accession>A0ACC0IF35</accession>
<gene>
    <name evidence="1" type="ORF">LOK49_LG03G01453</name>
</gene>
<dbReference type="Proteomes" id="UP001060215">
    <property type="component" value="Chromosome 6"/>
</dbReference>
<protein>
    <submittedName>
        <fullName evidence="1">Methylsterol monooxygenase 2-2</fullName>
    </submittedName>
</protein>
<sequence length="68" mass="7951">MGMRSSLSLPSWKVISTQILFYFILEDLVFLTYSIATNGAAHILEDLNYEQLYIFKHYICIMEHYVVG</sequence>
<name>A0ACC0IF35_9ERIC</name>